<dbReference type="Gene3D" id="3.40.850.10">
    <property type="entry name" value="Kinesin motor domain"/>
    <property type="match status" value="1"/>
</dbReference>
<dbReference type="InterPro" id="IPR027417">
    <property type="entry name" value="P-loop_NTPase"/>
</dbReference>
<dbReference type="Gene3D" id="1.20.5.190">
    <property type="match status" value="2"/>
</dbReference>
<reference evidence="9 10" key="1">
    <citation type="journal article" date="2020" name="bioRxiv">
        <title>Metabolic contributions of an alphaproteobacterial endosymbiont in the apicomplexan Cardiosporidium cionae.</title>
        <authorList>
            <person name="Hunter E.S."/>
            <person name="Paight C.J."/>
            <person name="Lane C.E."/>
        </authorList>
    </citation>
    <scope>NUCLEOTIDE SEQUENCE [LARGE SCALE GENOMIC DNA]</scope>
    <source>
        <strain evidence="9">ESH_2018</strain>
    </source>
</reference>
<dbReference type="InterPro" id="IPR000048">
    <property type="entry name" value="IQ_motif_EF-hand-BS"/>
</dbReference>
<feature type="binding site" evidence="6">
    <location>
        <begin position="257"/>
        <end position="264"/>
    </location>
    <ligand>
        <name>ATP</name>
        <dbReference type="ChEBI" id="CHEBI:30616"/>
    </ligand>
</feature>
<evidence type="ECO:0000256" key="1">
    <source>
        <dbReference type="ARBA" id="ARBA00022741"/>
    </source>
</evidence>
<keyword evidence="4 6" id="KW-0505">Motor protein</keyword>
<dbReference type="Pfam" id="PF00063">
    <property type="entry name" value="Myosin_head"/>
    <property type="match status" value="1"/>
</dbReference>
<evidence type="ECO:0000256" key="3">
    <source>
        <dbReference type="ARBA" id="ARBA00023123"/>
    </source>
</evidence>
<comment type="similarity">
    <text evidence="6">Belongs to the TRAFAC class myosin-kinesin ATPase superfamily. Myosin family.</text>
</comment>
<evidence type="ECO:0000313" key="10">
    <source>
        <dbReference type="Proteomes" id="UP000823046"/>
    </source>
</evidence>
<dbReference type="PANTHER" id="PTHR13140">
    <property type="entry name" value="MYOSIN"/>
    <property type="match status" value="1"/>
</dbReference>
<dbReference type="Gene3D" id="1.20.5.4820">
    <property type="match status" value="1"/>
</dbReference>
<dbReference type="Pfam" id="PF00612">
    <property type="entry name" value="IQ"/>
    <property type="match status" value="3"/>
</dbReference>
<feature type="region of interest" description="Actin-binding" evidence="6">
    <location>
        <begin position="730"/>
        <end position="752"/>
    </location>
</feature>
<dbReference type="PANTHER" id="PTHR13140:SF706">
    <property type="entry name" value="DILUTE CLASS UNCONVENTIONAL MYOSIN, ISOFORM C"/>
    <property type="match status" value="1"/>
</dbReference>
<dbReference type="InterPro" id="IPR036961">
    <property type="entry name" value="Kinesin_motor_dom_sf"/>
</dbReference>
<keyword evidence="5 6" id="KW-0009">Actin-binding</keyword>
<protein>
    <submittedName>
        <fullName evidence="9">Myosin K</fullName>
    </submittedName>
</protein>
<feature type="region of interest" description="Disordered" evidence="7">
    <location>
        <begin position="1176"/>
        <end position="1209"/>
    </location>
</feature>
<evidence type="ECO:0000256" key="5">
    <source>
        <dbReference type="ARBA" id="ARBA00023203"/>
    </source>
</evidence>
<dbReference type="CDD" id="cd00124">
    <property type="entry name" value="MYSc"/>
    <property type="match status" value="1"/>
</dbReference>
<dbReference type="PROSITE" id="PS51456">
    <property type="entry name" value="MYOSIN_MOTOR"/>
    <property type="match status" value="1"/>
</dbReference>
<evidence type="ECO:0000259" key="8">
    <source>
        <dbReference type="PROSITE" id="PS51456"/>
    </source>
</evidence>
<proteinExistence type="inferred from homology"/>
<organism evidence="9 10">
    <name type="scientific">Cardiosporidium cionae</name>
    <dbReference type="NCBI Taxonomy" id="476202"/>
    <lineage>
        <taxon>Eukaryota</taxon>
        <taxon>Sar</taxon>
        <taxon>Alveolata</taxon>
        <taxon>Apicomplexa</taxon>
        <taxon>Aconoidasida</taxon>
        <taxon>Nephromycida</taxon>
        <taxon>Cardiosporidium</taxon>
    </lineage>
</organism>
<dbReference type="SMART" id="SM00015">
    <property type="entry name" value="IQ"/>
    <property type="match status" value="6"/>
</dbReference>
<dbReference type="PROSITE" id="PS50096">
    <property type="entry name" value="IQ"/>
    <property type="match status" value="2"/>
</dbReference>
<keyword evidence="2 6" id="KW-0067">ATP-binding</keyword>
<feature type="non-terminal residue" evidence="9">
    <location>
        <position position="1209"/>
    </location>
</feature>
<name>A0ABQ7J9C3_9APIC</name>
<dbReference type="CDD" id="cd23767">
    <property type="entry name" value="IQCD"/>
    <property type="match status" value="1"/>
</dbReference>
<dbReference type="InterPro" id="IPR001609">
    <property type="entry name" value="Myosin_head_motor_dom-like"/>
</dbReference>
<keyword evidence="1 6" id="KW-0547">Nucleotide-binding</keyword>
<comment type="caution">
    <text evidence="9">The sequence shown here is derived from an EMBL/GenBank/DDBJ whole genome shotgun (WGS) entry which is preliminary data.</text>
</comment>
<evidence type="ECO:0000256" key="6">
    <source>
        <dbReference type="PROSITE-ProRule" id="PRU00782"/>
    </source>
</evidence>
<dbReference type="Proteomes" id="UP000823046">
    <property type="component" value="Unassembled WGS sequence"/>
</dbReference>
<keyword evidence="3 6" id="KW-0518">Myosin</keyword>
<evidence type="ECO:0000313" key="9">
    <source>
        <dbReference type="EMBL" id="KAF8820611.1"/>
    </source>
</evidence>
<feature type="domain" description="Myosin motor" evidence="8">
    <location>
        <begin position="155"/>
        <end position="851"/>
    </location>
</feature>
<dbReference type="SMART" id="SM00242">
    <property type="entry name" value="MYSc"/>
    <property type="match status" value="1"/>
</dbReference>
<dbReference type="Gene3D" id="1.20.58.530">
    <property type="match status" value="1"/>
</dbReference>
<sequence length="1209" mass="140428">MLVVFLSTSPLFLLFTFFIYRNLWLSSVNFGTIPLKALPSLPEMETSSRHKSPISYQPAAGDHVWVSAEVCMPKGVKLSPSPLYDRSSASKFSDSRTSSPFLRGIMRCRGHVSPTDPERPNAEVALVNIISEEAGTPPFTATLPINQIFPQDKTFGVSDNTQLLFLNPPNLLENIRTRYLQSFEHSEEKAHHIYTSTGSLLIAVNPFCEKSIYTEKWITRFFRKSFSTAEPHPFSFAEHTYRRMIAENMSQSIIISGESGAGKTETSKHVLQYLMAVSHDQTPLKRHYEELQLRQTIPLMEAFGNAKTIRNSNSSRFGKLLKLHFDESGQLSWASLQTYLLAKSRVVNAPPDERNYHIFYSLLEDATPEERKAYYLTEINDFRYIRSSEWKKEDKKFALADIRHAFRAIGVSSRIQEDIFRTLAAILHLGNIEFIANKNDETTLLDNLPLHRAAKLLGFSKDVGSSLLYKALTSRHVIDVSTPLSPLSASHARDTLAKALYSALFEYIVSLMNIALVSRDPSPLGENDGHGKASPTETRFIGILDIFGFENLNPNSDNGFEQLCINYANEELHSFFIKQFIIGESYLYKKEGIPWKSLEVKDNIAVCEIIRGLRGHAGILGLLDESSRLSVVGSKDELFCAKIHQTFKHCQRSNALKQQRGRITECFTLKHYAGEVKYTAEGFVKRNTDFLSDDLLRFLASSGHFVSTLAHFGKENNQRRCLGTLFAKHVNLLLKDLSKTSSHYIRCLKPNDFQQSHLFDSFRMNEQLIYSGMVEALEVMRDGFPCRVPYADLWERYSPFLPSFMQSHMHPKDFVDILMQYLKISSRDYRLGNTRAFFRFGLLEKIQKLRYLTDEETKQTLMDETYSFWLKKRKKRCFLTIRIGIRLSLGLKKIRAKKLAEECFLYYQTIVLPRKKRKAVSLVWRTFQMYKTKKNFQKMKRAVIPIQSIWRGFFCRKLFFQILRKRNHSALFIQKIIRRVYIQRKYKEICKVVLQLQAAIRMKLQRKRFISAYHKIIFLQHCIRKFLAYRKFQREMLEKQAKQWQEEAAIRIQKNWRMWHSRVFYLEWQRLRHRAAMKITKCMIGWNVRRGYHSVRFYLIRLQIFLRYWLHRQQKKRRQFSLIKSSSRLPPPLCLPLRESICPGTVASLIHHYNSVAASRRSLSLGKRQRTLSHSSSEEFSLDSHVRTPPKRVRATCTAAPSSTSLPLP</sequence>
<accession>A0ABQ7J9C3</accession>
<gene>
    <name evidence="9" type="ORF">IE077_002999</name>
</gene>
<keyword evidence="10" id="KW-1185">Reference proteome</keyword>
<dbReference type="EMBL" id="JADAQX010000343">
    <property type="protein sequence ID" value="KAF8820611.1"/>
    <property type="molecule type" value="Genomic_DNA"/>
</dbReference>
<dbReference type="Gene3D" id="1.10.10.820">
    <property type="match status" value="1"/>
</dbReference>
<evidence type="ECO:0000256" key="7">
    <source>
        <dbReference type="SAM" id="MobiDB-lite"/>
    </source>
</evidence>
<dbReference type="Gene3D" id="1.20.120.720">
    <property type="entry name" value="Myosin VI head, motor domain, U50 subdomain"/>
    <property type="match status" value="1"/>
</dbReference>
<dbReference type="PRINTS" id="PR00193">
    <property type="entry name" value="MYOSINHEAVY"/>
</dbReference>
<evidence type="ECO:0000256" key="4">
    <source>
        <dbReference type="ARBA" id="ARBA00023175"/>
    </source>
</evidence>
<dbReference type="SUPFAM" id="SSF52540">
    <property type="entry name" value="P-loop containing nucleoside triphosphate hydrolases"/>
    <property type="match status" value="1"/>
</dbReference>
<evidence type="ECO:0000256" key="2">
    <source>
        <dbReference type="ARBA" id="ARBA00022840"/>
    </source>
</evidence>
<feature type="compositionally biased region" description="Polar residues" evidence="7">
    <location>
        <begin position="1199"/>
        <end position="1209"/>
    </location>
</feature>